<sequence length="189" mass="20245">MTAISELLEATTARAIPVVRGVPEERLDAPTPCADYDVRALINHLLSVIVNFQALAAKEDADFSTTPDRTTGSDWRAAFEDESARLVKAWAGPGAEEGTTGAMDLPARTVGHMVLLDTTVHAWDLARATGQKYEAAPEVVAELGPAVEAMAPMARQYGVFGKPVSAPEGASEFERLLATTGRDPRWSPR</sequence>
<evidence type="ECO:0000313" key="3">
    <source>
        <dbReference type="Proteomes" id="UP000828924"/>
    </source>
</evidence>
<dbReference type="InterPro" id="IPR017517">
    <property type="entry name" value="Maleyloyr_isom"/>
</dbReference>
<dbReference type="Pfam" id="PF11716">
    <property type="entry name" value="MDMPI_N"/>
    <property type="match status" value="1"/>
</dbReference>
<dbReference type="NCBIfam" id="TIGR03086">
    <property type="entry name" value="TIGR03086 family metal-binding protein"/>
    <property type="match status" value="1"/>
</dbReference>
<keyword evidence="3" id="KW-1185">Reference proteome</keyword>
<dbReference type="NCBIfam" id="TIGR03083">
    <property type="entry name" value="maleylpyruvate isomerase family mycothiol-dependent enzyme"/>
    <property type="match status" value="1"/>
</dbReference>
<feature type="domain" description="Mycothiol-dependent maleylpyruvate isomerase metal-binding" evidence="1">
    <location>
        <begin position="10"/>
        <end position="126"/>
    </location>
</feature>
<dbReference type="Proteomes" id="UP000828924">
    <property type="component" value="Chromosome"/>
</dbReference>
<gene>
    <name evidence="2" type="ORF">J4032_03100</name>
</gene>
<dbReference type="EMBL" id="CP071872">
    <property type="protein sequence ID" value="UNM10625.1"/>
    <property type="molecule type" value="Genomic_DNA"/>
</dbReference>
<dbReference type="InterPro" id="IPR024344">
    <property type="entry name" value="MDMPI_metal-binding"/>
</dbReference>
<evidence type="ECO:0000313" key="2">
    <source>
        <dbReference type="EMBL" id="UNM10625.1"/>
    </source>
</evidence>
<dbReference type="Gene3D" id="1.20.120.450">
    <property type="entry name" value="dinb family like domain"/>
    <property type="match status" value="1"/>
</dbReference>
<dbReference type="SUPFAM" id="SSF109854">
    <property type="entry name" value="DinB/YfiT-like putative metalloenzymes"/>
    <property type="match status" value="1"/>
</dbReference>
<dbReference type="InterPro" id="IPR034660">
    <property type="entry name" value="DinB/YfiT-like"/>
</dbReference>
<name>A0ABY3WJ47_9ACTN</name>
<dbReference type="InterPro" id="IPR017520">
    <property type="entry name" value="CHP03086"/>
</dbReference>
<proteinExistence type="predicted"/>
<organism evidence="2 3">
    <name type="scientific">Streptomyces formicae</name>
    <dbReference type="NCBI Taxonomy" id="1616117"/>
    <lineage>
        <taxon>Bacteria</taxon>
        <taxon>Bacillati</taxon>
        <taxon>Actinomycetota</taxon>
        <taxon>Actinomycetes</taxon>
        <taxon>Kitasatosporales</taxon>
        <taxon>Streptomycetaceae</taxon>
        <taxon>Streptomyces</taxon>
    </lineage>
</organism>
<reference evidence="2 3" key="1">
    <citation type="submission" date="2021-03" db="EMBL/GenBank/DDBJ databases">
        <title>Complete genome of Streptomyces formicae strain 1H-GS9 (DSM 100524).</title>
        <authorList>
            <person name="Atanasov K.E."/>
            <person name="Altabella T."/>
            <person name="Ferrer A."/>
        </authorList>
    </citation>
    <scope>NUCLEOTIDE SEQUENCE [LARGE SCALE GENOMIC DNA]</scope>
    <source>
        <strain evidence="2 3">1H-GS9</strain>
    </source>
</reference>
<accession>A0ABY3WJ47</accession>
<evidence type="ECO:0000259" key="1">
    <source>
        <dbReference type="Pfam" id="PF11716"/>
    </source>
</evidence>
<dbReference type="RefSeq" id="WP_242329170.1">
    <property type="nucleotide sequence ID" value="NZ_CP071872.1"/>
</dbReference>
<protein>
    <submittedName>
        <fullName evidence="2">TIGR03086 family protein</fullName>
    </submittedName>
</protein>